<reference evidence="2" key="1">
    <citation type="journal article" date="2014" name="Front. Microbiol.">
        <title>High frequency of phylogenetically diverse reductive dehalogenase-homologous genes in deep subseafloor sedimentary metagenomes.</title>
        <authorList>
            <person name="Kawai M."/>
            <person name="Futagami T."/>
            <person name="Toyoda A."/>
            <person name="Takaki Y."/>
            <person name="Nishi S."/>
            <person name="Hori S."/>
            <person name="Arai W."/>
            <person name="Tsubouchi T."/>
            <person name="Morono Y."/>
            <person name="Uchiyama I."/>
            <person name="Ito T."/>
            <person name="Fujiyama A."/>
            <person name="Inagaki F."/>
            <person name="Takami H."/>
        </authorList>
    </citation>
    <scope>NUCLEOTIDE SEQUENCE</scope>
    <source>
        <strain evidence="2">Expedition CK06-06</strain>
    </source>
</reference>
<comment type="caution">
    <text evidence="2">The sequence shown here is derived from an EMBL/GenBank/DDBJ whole genome shotgun (WGS) entry which is preliminary data.</text>
</comment>
<feature type="compositionally biased region" description="Basic and acidic residues" evidence="1">
    <location>
        <begin position="14"/>
        <end position="27"/>
    </location>
</feature>
<dbReference type="EMBL" id="BARS01009201">
    <property type="protein sequence ID" value="GAF71312.1"/>
    <property type="molecule type" value="Genomic_DNA"/>
</dbReference>
<evidence type="ECO:0000313" key="2">
    <source>
        <dbReference type="EMBL" id="GAF71312.1"/>
    </source>
</evidence>
<name>X0S5V6_9ZZZZ</name>
<accession>X0S5V6</accession>
<evidence type="ECO:0000256" key="1">
    <source>
        <dbReference type="SAM" id="MobiDB-lite"/>
    </source>
</evidence>
<proteinExistence type="predicted"/>
<feature type="region of interest" description="Disordered" evidence="1">
    <location>
        <begin position="1"/>
        <end position="27"/>
    </location>
</feature>
<organism evidence="2">
    <name type="scientific">marine sediment metagenome</name>
    <dbReference type="NCBI Taxonomy" id="412755"/>
    <lineage>
        <taxon>unclassified sequences</taxon>
        <taxon>metagenomes</taxon>
        <taxon>ecological metagenomes</taxon>
    </lineage>
</organism>
<dbReference type="AlphaFoldDB" id="X0S5V6"/>
<feature type="non-terminal residue" evidence="2">
    <location>
        <position position="56"/>
    </location>
</feature>
<protein>
    <submittedName>
        <fullName evidence="2">Uncharacterized protein</fullName>
    </submittedName>
</protein>
<gene>
    <name evidence="2" type="ORF">S01H1_17358</name>
</gene>
<sequence>MLRAADFAVPEAHTAPDGRGSGERDRVSASCALRLKQPRHIRYSYNVTLHRREWRT</sequence>